<keyword evidence="1" id="KW-1133">Transmembrane helix</keyword>
<gene>
    <name evidence="2" type="ORF">PHLCEN_2v5741</name>
</gene>
<keyword evidence="3" id="KW-1185">Reference proteome</keyword>
<accession>A0A2R6P1K5</accession>
<evidence type="ECO:0000256" key="1">
    <source>
        <dbReference type="SAM" id="Phobius"/>
    </source>
</evidence>
<feature type="transmembrane region" description="Helical" evidence="1">
    <location>
        <begin position="12"/>
        <end position="33"/>
    </location>
</feature>
<dbReference type="Proteomes" id="UP000186601">
    <property type="component" value="Unassembled WGS sequence"/>
</dbReference>
<dbReference type="STRING" id="98765.A0A2R6P1K5"/>
<dbReference type="AlphaFoldDB" id="A0A2R6P1K5"/>
<sequence>MFPSAPNATGQSMNYAVVVGGGWIILCLIYYYFPRYGGRYWFRGPIFNVYAENLESEEKSSVSIME</sequence>
<keyword evidence="1" id="KW-0812">Transmembrane</keyword>
<dbReference type="OrthoDB" id="2688570at2759"/>
<evidence type="ECO:0000313" key="2">
    <source>
        <dbReference type="EMBL" id="PSR83469.1"/>
    </source>
</evidence>
<protein>
    <submittedName>
        <fullName evidence="2">Uncharacterized protein</fullName>
    </submittedName>
</protein>
<evidence type="ECO:0000313" key="3">
    <source>
        <dbReference type="Proteomes" id="UP000186601"/>
    </source>
</evidence>
<keyword evidence="1" id="KW-0472">Membrane</keyword>
<organism evidence="2 3">
    <name type="scientific">Hermanssonia centrifuga</name>
    <dbReference type="NCBI Taxonomy" id="98765"/>
    <lineage>
        <taxon>Eukaryota</taxon>
        <taxon>Fungi</taxon>
        <taxon>Dikarya</taxon>
        <taxon>Basidiomycota</taxon>
        <taxon>Agaricomycotina</taxon>
        <taxon>Agaricomycetes</taxon>
        <taxon>Polyporales</taxon>
        <taxon>Meruliaceae</taxon>
        <taxon>Hermanssonia</taxon>
    </lineage>
</organism>
<proteinExistence type="predicted"/>
<comment type="caution">
    <text evidence="2">The sequence shown here is derived from an EMBL/GenBank/DDBJ whole genome shotgun (WGS) entry which is preliminary data.</text>
</comment>
<name>A0A2R6P1K5_9APHY</name>
<reference evidence="2 3" key="1">
    <citation type="submission" date="2018-02" db="EMBL/GenBank/DDBJ databases">
        <title>Genome sequence of the basidiomycete white-rot fungus Phlebia centrifuga.</title>
        <authorList>
            <person name="Granchi Z."/>
            <person name="Peng M."/>
            <person name="de Vries R.P."/>
            <person name="Hilden K."/>
            <person name="Makela M.R."/>
            <person name="Grigoriev I."/>
            <person name="Riley R."/>
        </authorList>
    </citation>
    <scope>NUCLEOTIDE SEQUENCE [LARGE SCALE GENOMIC DNA]</scope>
    <source>
        <strain evidence="2 3">FBCC195</strain>
    </source>
</reference>
<dbReference type="EMBL" id="MLYV02000559">
    <property type="protein sequence ID" value="PSR83469.1"/>
    <property type="molecule type" value="Genomic_DNA"/>
</dbReference>